<reference evidence="2 3" key="1">
    <citation type="submission" date="2020-04" db="EMBL/GenBank/DDBJ databases">
        <title>MicrobeNet Type strains.</title>
        <authorList>
            <person name="Nicholson A.C."/>
        </authorList>
    </citation>
    <scope>NUCLEOTIDE SEQUENCE [LARGE SCALE GENOMIC DNA]</scope>
    <source>
        <strain evidence="2 3">JCM 12354</strain>
    </source>
</reference>
<feature type="domain" description="DUF397" evidence="1">
    <location>
        <begin position="8"/>
        <end position="61"/>
    </location>
</feature>
<comment type="caution">
    <text evidence="2">The sequence shown here is derived from an EMBL/GenBank/DDBJ whole genome shotgun (WGS) entry which is preliminary data.</text>
</comment>
<dbReference type="AlphaFoldDB" id="A0A846Y6D2"/>
<dbReference type="InterPro" id="IPR007278">
    <property type="entry name" value="DUF397"/>
</dbReference>
<evidence type="ECO:0000313" key="2">
    <source>
        <dbReference type="EMBL" id="NKY52239.1"/>
    </source>
</evidence>
<sequence length="66" mass="7085">MIVDLFDAAWFKSSHSGGGNDCVEVAHLDGGQVGVRDSKAPNGRAFVFTGDEWDAFLSGVRRFGHS</sequence>
<dbReference type="EMBL" id="JAAXOP010000010">
    <property type="protein sequence ID" value="NKY52239.1"/>
    <property type="molecule type" value="Genomic_DNA"/>
</dbReference>
<evidence type="ECO:0000259" key="1">
    <source>
        <dbReference type="Pfam" id="PF04149"/>
    </source>
</evidence>
<name>A0A846Y6D2_9NOCA</name>
<accession>A0A846Y6D2</accession>
<protein>
    <submittedName>
        <fullName evidence="2">DUF397 domain-containing protein</fullName>
    </submittedName>
</protein>
<gene>
    <name evidence="2" type="ORF">HGA08_18655</name>
</gene>
<dbReference type="Pfam" id="PF04149">
    <property type="entry name" value="DUF397"/>
    <property type="match status" value="1"/>
</dbReference>
<proteinExistence type="predicted"/>
<keyword evidence="3" id="KW-1185">Reference proteome</keyword>
<organism evidence="2 3">
    <name type="scientific">Nocardia vermiculata</name>
    <dbReference type="NCBI Taxonomy" id="257274"/>
    <lineage>
        <taxon>Bacteria</taxon>
        <taxon>Bacillati</taxon>
        <taxon>Actinomycetota</taxon>
        <taxon>Actinomycetes</taxon>
        <taxon>Mycobacteriales</taxon>
        <taxon>Nocardiaceae</taxon>
        <taxon>Nocardia</taxon>
    </lineage>
</organism>
<dbReference type="Proteomes" id="UP000565711">
    <property type="component" value="Unassembled WGS sequence"/>
</dbReference>
<evidence type="ECO:0000313" key="3">
    <source>
        <dbReference type="Proteomes" id="UP000565711"/>
    </source>
</evidence>